<feature type="region of interest" description="Disordered" evidence="1">
    <location>
        <begin position="1"/>
        <end position="123"/>
    </location>
</feature>
<feature type="compositionally biased region" description="Polar residues" evidence="1">
    <location>
        <begin position="344"/>
        <end position="357"/>
    </location>
</feature>
<dbReference type="AlphaFoldDB" id="A0A9P4HLK5"/>
<dbReference type="EMBL" id="ML978754">
    <property type="protein sequence ID" value="KAF2083845.1"/>
    <property type="molecule type" value="Genomic_DNA"/>
</dbReference>
<accession>A0A9P4HLK5</accession>
<dbReference type="Proteomes" id="UP000799776">
    <property type="component" value="Unassembled WGS sequence"/>
</dbReference>
<feature type="region of interest" description="Disordered" evidence="1">
    <location>
        <begin position="337"/>
        <end position="357"/>
    </location>
</feature>
<gene>
    <name evidence="2" type="ORF">K490DRAFT_60112</name>
</gene>
<evidence type="ECO:0000313" key="3">
    <source>
        <dbReference type="Proteomes" id="UP000799776"/>
    </source>
</evidence>
<sequence>MGRSKKKAASANVHGRSSGSTGVRERRTTESEEMDVEGVEQQQEEEEGPQHLVVRGGRVDKWKPAAASIPQAEKPDGPIAARQGVKKAKKSKSRRPANEPDATVPEKKRKKEPTTTRLSGTQKARLASSNVALYAALARSVKKGQAGLLTGLRGYLSSLKMSGHKKTVASGSYYAVVFDTTKHRDEAFGKITQDVFPKFLRQDKTEVRIDVAKFGAQSQEGPRIWSIAADPLATIEDLVESVTKHVARYMPVGFETTVTIAAKMESEKETGGWAVGFGEAPPKNTWRKQMKGTDGETWLVSQEPPSVCRFCSRTGHNIFSCEGETTKSVSEDRMACEVKGEQMEGQTESGTSDVEMS</sequence>
<evidence type="ECO:0000313" key="2">
    <source>
        <dbReference type="EMBL" id="KAF2083845.1"/>
    </source>
</evidence>
<organism evidence="2 3">
    <name type="scientific">Saccharata proteae CBS 121410</name>
    <dbReference type="NCBI Taxonomy" id="1314787"/>
    <lineage>
        <taxon>Eukaryota</taxon>
        <taxon>Fungi</taxon>
        <taxon>Dikarya</taxon>
        <taxon>Ascomycota</taxon>
        <taxon>Pezizomycotina</taxon>
        <taxon>Dothideomycetes</taxon>
        <taxon>Dothideomycetes incertae sedis</taxon>
        <taxon>Botryosphaeriales</taxon>
        <taxon>Saccharataceae</taxon>
        <taxon>Saccharata</taxon>
    </lineage>
</organism>
<keyword evidence="3" id="KW-1185">Reference proteome</keyword>
<comment type="caution">
    <text evidence="2">The sequence shown here is derived from an EMBL/GenBank/DDBJ whole genome shotgun (WGS) entry which is preliminary data.</text>
</comment>
<protein>
    <submittedName>
        <fullName evidence="2">Uncharacterized protein</fullName>
    </submittedName>
</protein>
<feature type="compositionally biased region" description="Acidic residues" evidence="1">
    <location>
        <begin position="31"/>
        <end position="47"/>
    </location>
</feature>
<proteinExistence type="predicted"/>
<evidence type="ECO:0000256" key="1">
    <source>
        <dbReference type="SAM" id="MobiDB-lite"/>
    </source>
</evidence>
<name>A0A9P4HLK5_9PEZI</name>
<reference evidence="2" key="1">
    <citation type="journal article" date="2020" name="Stud. Mycol.">
        <title>101 Dothideomycetes genomes: a test case for predicting lifestyles and emergence of pathogens.</title>
        <authorList>
            <person name="Haridas S."/>
            <person name="Albert R."/>
            <person name="Binder M."/>
            <person name="Bloem J."/>
            <person name="Labutti K."/>
            <person name="Salamov A."/>
            <person name="Andreopoulos B."/>
            <person name="Baker S."/>
            <person name="Barry K."/>
            <person name="Bills G."/>
            <person name="Bluhm B."/>
            <person name="Cannon C."/>
            <person name="Castanera R."/>
            <person name="Culley D."/>
            <person name="Daum C."/>
            <person name="Ezra D."/>
            <person name="Gonzalez J."/>
            <person name="Henrissat B."/>
            <person name="Kuo A."/>
            <person name="Liang C."/>
            <person name="Lipzen A."/>
            <person name="Lutzoni F."/>
            <person name="Magnuson J."/>
            <person name="Mondo S."/>
            <person name="Nolan M."/>
            <person name="Ohm R."/>
            <person name="Pangilinan J."/>
            <person name="Park H.-J."/>
            <person name="Ramirez L."/>
            <person name="Alfaro M."/>
            <person name="Sun H."/>
            <person name="Tritt A."/>
            <person name="Yoshinaga Y."/>
            <person name="Zwiers L.-H."/>
            <person name="Turgeon B."/>
            <person name="Goodwin S."/>
            <person name="Spatafora J."/>
            <person name="Crous P."/>
            <person name="Grigoriev I."/>
        </authorList>
    </citation>
    <scope>NUCLEOTIDE SEQUENCE</scope>
    <source>
        <strain evidence="2">CBS 121410</strain>
    </source>
</reference>
<feature type="compositionally biased region" description="Basic residues" evidence="1">
    <location>
        <begin position="84"/>
        <end position="95"/>
    </location>
</feature>